<dbReference type="PROSITE" id="PS50977">
    <property type="entry name" value="HTH_TETR_2"/>
    <property type="match status" value="1"/>
</dbReference>
<feature type="DNA-binding region" description="H-T-H motif" evidence="4">
    <location>
        <begin position="39"/>
        <end position="58"/>
    </location>
</feature>
<organism evidence="6 7">
    <name type="scientific">Amycolatopsis minnesotensis</name>
    <dbReference type="NCBI Taxonomy" id="337894"/>
    <lineage>
        <taxon>Bacteria</taxon>
        <taxon>Bacillati</taxon>
        <taxon>Actinomycetota</taxon>
        <taxon>Actinomycetes</taxon>
        <taxon>Pseudonocardiales</taxon>
        <taxon>Pseudonocardiaceae</taxon>
        <taxon>Amycolatopsis</taxon>
    </lineage>
</organism>
<keyword evidence="1" id="KW-0805">Transcription regulation</keyword>
<sequence length="232" mass="24927">MVNTKRARARPGDGAKLREEILRTAERLLAESGTEEALTLRAVAKLASVTTPSVYLHFSGKEALVEAVCLRVWDELGTRIRDACEGTSDPFVTLGQCGRAYIHFALEHPVQYRVLLMRPNDAEAIPPAAEACFRHMVGAVTACVENGVLKGDPETLALGMWSAMHGCASLLIAQPALPWPDDLESFVNHIVRVAGFGSALQSALPGAAVPRSRDLAAGMDGLAKTMRQRGAR</sequence>
<dbReference type="InterPro" id="IPR009057">
    <property type="entry name" value="Homeodomain-like_sf"/>
</dbReference>
<evidence type="ECO:0000313" key="6">
    <source>
        <dbReference type="EMBL" id="GAA1977848.1"/>
    </source>
</evidence>
<comment type="caution">
    <text evidence="6">The sequence shown here is derived from an EMBL/GenBank/DDBJ whole genome shotgun (WGS) entry which is preliminary data.</text>
</comment>
<evidence type="ECO:0000256" key="4">
    <source>
        <dbReference type="PROSITE-ProRule" id="PRU00335"/>
    </source>
</evidence>
<dbReference type="InterPro" id="IPR036271">
    <property type="entry name" value="Tet_transcr_reg_TetR-rel_C_sf"/>
</dbReference>
<dbReference type="Pfam" id="PF00440">
    <property type="entry name" value="TetR_N"/>
    <property type="match status" value="1"/>
</dbReference>
<dbReference type="InterPro" id="IPR001647">
    <property type="entry name" value="HTH_TetR"/>
</dbReference>
<evidence type="ECO:0000256" key="3">
    <source>
        <dbReference type="ARBA" id="ARBA00023163"/>
    </source>
</evidence>
<keyword evidence="7" id="KW-1185">Reference proteome</keyword>
<evidence type="ECO:0000259" key="5">
    <source>
        <dbReference type="PROSITE" id="PS50977"/>
    </source>
</evidence>
<protein>
    <submittedName>
        <fullName evidence="6">TetR/AcrR family transcriptional regulator</fullName>
    </submittedName>
</protein>
<keyword evidence="2 4" id="KW-0238">DNA-binding</keyword>
<evidence type="ECO:0000256" key="1">
    <source>
        <dbReference type="ARBA" id="ARBA00023015"/>
    </source>
</evidence>
<dbReference type="Pfam" id="PF13305">
    <property type="entry name" value="TetR_C_33"/>
    <property type="match status" value="1"/>
</dbReference>
<dbReference type="SUPFAM" id="SSF46689">
    <property type="entry name" value="Homeodomain-like"/>
    <property type="match status" value="1"/>
</dbReference>
<dbReference type="PANTHER" id="PTHR30055">
    <property type="entry name" value="HTH-TYPE TRANSCRIPTIONAL REGULATOR RUTR"/>
    <property type="match status" value="1"/>
</dbReference>
<dbReference type="PANTHER" id="PTHR30055:SF234">
    <property type="entry name" value="HTH-TYPE TRANSCRIPTIONAL REGULATOR BETI"/>
    <property type="match status" value="1"/>
</dbReference>
<dbReference type="EMBL" id="BAAANN010000029">
    <property type="protein sequence ID" value="GAA1977848.1"/>
    <property type="molecule type" value="Genomic_DNA"/>
</dbReference>
<proteinExistence type="predicted"/>
<dbReference type="Proteomes" id="UP001501116">
    <property type="component" value="Unassembled WGS sequence"/>
</dbReference>
<evidence type="ECO:0000313" key="7">
    <source>
        <dbReference type="Proteomes" id="UP001501116"/>
    </source>
</evidence>
<evidence type="ECO:0000256" key="2">
    <source>
        <dbReference type="ARBA" id="ARBA00023125"/>
    </source>
</evidence>
<gene>
    <name evidence="6" type="ORF">GCM10009754_62180</name>
</gene>
<dbReference type="InterPro" id="IPR050109">
    <property type="entry name" value="HTH-type_TetR-like_transc_reg"/>
</dbReference>
<accession>A0ABN2RZW4</accession>
<feature type="domain" description="HTH tetR-type" evidence="5">
    <location>
        <begin position="15"/>
        <end position="76"/>
    </location>
</feature>
<dbReference type="InterPro" id="IPR025996">
    <property type="entry name" value="MT1864/Rv1816-like_C"/>
</dbReference>
<dbReference type="SUPFAM" id="SSF48498">
    <property type="entry name" value="Tetracyclin repressor-like, C-terminal domain"/>
    <property type="match status" value="1"/>
</dbReference>
<keyword evidence="3" id="KW-0804">Transcription</keyword>
<dbReference type="Gene3D" id="1.10.357.10">
    <property type="entry name" value="Tetracycline Repressor, domain 2"/>
    <property type="match status" value="1"/>
</dbReference>
<reference evidence="6 7" key="1">
    <citation type="journal article" date="2019" name="Int. J. Syst. Evol. Microbiol.">
        <title>The Global Catalogue of Microorganisms (GCM) 10K type strain sequencing project: providing services to taxonomists for standard genome sequencing and annotation.</title>
        <authorList>
            <consortium name="The Broad Institute Genomics Platform"/>
            <consortium name="The Broad Institute Genome Sequencing Center for Infectious Disease"/>
            <person name="Wu L."/>
            <person name="Ma J."/>
        </authorList>
    </citation>
    <scope>NUCLEOTIDE SEQUENCE [LARGE SCALE GENOMIC DNA]</scope>
    <source>
        <strain evidence="6 7">JCM 14545</strain>
    </source>
</reference>
<name>A0ABN2RZW4_9PSEU</name>